<evidence type="ECO:0000256" key="5">
    <source>
        <dbReference type="ARBA" id="ARBA00022824"/>
    </source>
</evidence>
<feature type="domain" description="Glycosyl hydrolase family 63 N-terminal" evidence="15">
    <location>
        <begin position="36"/>
        <end position="266"/>
    </location>
</feature>
<dbReference type="InterPro" id="IPR008928">
    <property type="entry name" value="6-hairpin_glycosidase_sf"/>
</dbReference>
<dbReference type="InterPro" id="IPR004888">
    <property type="entry name" value="Glycoside_hydrolase_63"/>
</dbReference>
<evidence type="ECO:0000256" key="8">
    <source>
        <dbReference type="ARBA" id="ARBA00023136"/>
    </source>
</evidence>
<dbReference type="Gene3D" id="1.50.10.10">
    <property type="match status" value="1"/>
</dbReference>
<dbReference type="EMBL" id="LN483167">
    <property type="protein sequence ID" value="CDZ96890.1"/>
    <property type="molecule type" value="Genomic_DNA"/>
</dbReference>
<evidence type="ECO:0000256" key="1">
    <source>
        <dbReference type="ARBA" id="ARBA00004648"/>
    </source>
</evidence>
<evidence type="ECO:0000256" key="11">
    <source>
        <dbReference type="ARBA" id="ARBA00038888"/>
    </source>
</evidence>
<keyword evidence="3" id="KW-0812">Transmembrane</keyword>
<reference evidence="16" key="1">
    <citation type="submission" date="2014-08" db="EMBL/GenBank/DDBJ databases">
        <authorList>
            <person name="Sharma Rahul"/>
            <person name="Thines Marco"/>
        </authorList>
    </citation>
    <scope>NUCLEOTIDE SEQUENCE</scope>
</reference>
<evidence type="ECO:0000256" key="13">
    <source>
        <dbReference type="SAM" id="SignalP"/>
    </source>
</evidence>
<dbReference type="GO" id="GO:0006487">
    <property type="term" value="P:protein N-linked glycosylation"/>
    <property type="evidence" value="ECO:0007669"/>
    <property type="project" value="UniProtKB-UniRule"/>
</dbReference>
<comment type="similarity">
    <text evidence="2 12">Belongs to the glycosyl hydrolase 63 family.</text>
</comment>
<keyword evidence="4 12" id="KW-0378">Hydrolase</keyword>
<feature type="domain" description="Glycosyl hydrolase family 63 C-terminal" evidence="14">
    <location>
        <begin position="331"/>
        <end position="827"/>
    </location>
</feature>
<protein>
    <recommendedName>
        <fullName evidence="11 12">Mannosyl-oligosaccharide glucosidase</fullName>
        <ecNumber evidence="11 12">3.2.1.106</ecNumber>
    </recommendedName>
</protein>
<dbReference type="SUPFAM" id="SSF48208">
    <property type="entry name" value="Six-hairpin glycosidases"/>
    <property type="match status" value="1"/>
</dbReference>
<comment type="catalytic activity">
    <reaction evidence="12">
        <text>N(4)-(alpha-D-Glc-(1-&gt;2)-alpha-D-Glc-(1-&gt;3)-alpha-D-Glc-(1-&gt;3)-alpha-D-Man-(1-&gt;2)-alpha-D-Man-(1-&gt;2)-alpha-D-Man-(1-&gt;3)-[alpha-D-Man-(1-&gt;2)-alpha-D-Man-(1-&gt;3)-[alpha-D-Man-(1-&gt;2)-alpha-D-Man-(1-&gt;6)]-alpha-D-Man-(1-&gt;6)]-beta-D-Man-(1-&gt;4)-beta-D-GlcNAc-(1-&gt;4)-beta-D-GlcNAc)-L-asparaginyl-[protein] + H2O = N(4)-(alpha-D-Glc-(1-&gt;3)-alpha-D-Glc-(1-&gt;3)-alpha-D-Man-(1-&gt;2)-alpha-D-Man-(1-&gt;2)-alpha-D-Man-(1-&gt;3)-[alpha-D-Man-(1-&gt;2)-alpha-D-Man-(1-&gt;3)-[alpha-D-Man-(1-&gt;2)-alpha-D-Man-(1-&gt;6)]-alpha-D-Man-(1-&gt;6)]-beta-D-Man-(1-&gt;4)-beta-D-GlcNAc-(1-&gt;4)-beta-D-GlcNAc)-L-asparaginyl-[protein] + beta-D-glucose</text>
        <dbReference type="Rhea" id="RHEA:55988"/>
        <dbReference type="Rhea" id="RHEA-COMP:12806"/>
        <dbReference type="Rhea" id="RHEA-COMP:14355"/>
        <dbReference type="ChEBI" id="CHEBI:15377"/>
        <dbReference type="ChEBI" id="CHEBI:15903"/>
        <dbReference type="ChEBI" id="CHEBI:59082"/>
        <dbReference type="ChEBI" id="CHEBI:132537"/>
        <dbReference type="EC" id="3.2.1.106"/>
    </reaction>
</comment>
<dbReference type="InterPro" id="IPR012341">
    <property type="entry name" value="6hp_glycosidase-like_sf"/>
</dbReference>
<dbReference type="PANTHER" id="PTHR10412:SF11">
    <property type="entry name" value="MANNOSYL-OLIGOSACCHARIDE GLUCOSIDASE"/>
    <property type="match status" value="1"/>
</dbReference>
<evidence type="ECO:0000256" key="10">
    <source>
        <dbReference type="ARBA" id="ARBA00023295"/>
    </source>
</evidence>
<evidence type="ECO:0000256" key="3">
    <source>
        <dbReference type="ARBA" id="ARBA00022692"/>
    </source>
</evidence>
<keyword evidence="5 12" id="KW-0256">Endoplasmic reticulum</keyword>
<evidence type="ECO:0000256" key="6">
    <source>
        <dbReference type="ARBA" id="ARBA00022968"/>
    </source>
</evidence>
<dbReference type="PANTHER" id="PTHR10412">
    <property type="entry name" value="MANNOSYL-OLIGOSACCHARIDE GLUCOSIDASE"/>
    <property type="match status" value="1"/>
</dbReference>
<proteinExistence type="inferred from homology"/>
<evidence type="ECO:0000259" key="15">
    <source>
        <dbReference type="Pfam" id="PF16923"/>
    </source>
</evidence>
<feature type="signal peptide" evidence="13">
    <location>
        <begin position="1"/>
        <end position="20"/>
    </location>
</feature>
<evidence type="ECO:0000313" key="16">
    <source>
        <dbReference type="EMBL" id="CDZ96890.1"/>
    </source>
</evidence>
<sequence length="829" mass="93059">MVLSLRAVLLWFVPALLVSAQSSNGSAPSFEQDPGLLWSTYSPQLYFGIKPRLPKSLSAGLMWFGLNDWEGIRRIHHTSSSASPSADGLQSYTYTSHIPRVGSTQKLIDSRNGLNIQTGFVNLPTSGKAGAKLGQGWGARVQVIEEHGDERISGLWYIALEGEGSLRLVEQDNSEHGLGSPIVLLGQTPELGPFKITLTDHESNEHISEGAKAADFAEKIGKTSWAGLRAPADELWKAKEIVQSLLHASAQKIVQKYGKSTPPNAADLPDVAYTFGMNLPNEHQGPFGSNFYVFQKTWGGEGGWDVLYEEGDFSPFSGSDDEQPVEEGKRQVISNALDALAVAFDEHFENTLPLSSPYNSPAHTSFAQEVTSNLLGGVGYFHGRSLVDRSFAHEYDEQPEYEEGEEGVRETDERELLTATPSRSFFPRGFYWDEGFHLALIGEWDQDLSLEILKSWVDLIDEDGWVGREQILGEEARSKVPAEFRVQYPTYANPPTLTMALTSFISRLQAAESSALLSSQLGLDTTAPLPLAYIRSKYLQSPEKARAYLLSVYPALRRHYLWFRQTQKGQLKEWGRRPPSRAEAYRWRGRTDKHVLTSGLDDYPRAVPPSVGELHVDLMSWMGFFARTMKEIAGYLGEEDDEEEYARNEKNILANLDALHWSEEDQMYCDVTVDDDDDSVPVCHAGYVSLFPFFLGLLPPSSPHLGPVLALLRNPAKLWSPYGIRSLSKDHPLFGTDEDYWRSPVWMPFQFLALQSLYKIYMPQPGPHQETARKIYTELRSNLIDNIFKEYQRTGYIWEQYNSLTGEGARSHPFTGWTALIANIMAEKY</sequence>
<organism evidence="16">
    <name type="scientific">Phaffia rhodozyma</name>
    <name type="common">Yeast</name>
    <name type="synonym">Xanthophyllomyces dendrorhous</name>
    <dbReference type="NCBI Taxonomy" id="264483"/>
    <lineage>
        <taxon>Eukaryota</taxon>
        <taxon>Fungi</taxon>
        <taxon>Dikarya</taxon>
        <taxon>Basidiomycota</taxon>
        <taxon>Agaricomycotina</taxon>
        <taxon>Tremellomycetes</taxon>
        <taxon>Cystofilobasidiales</taxon>
        <taxon>Mrakiaceae</taxon>
        <taxon>Phaffia</taxon>
    </lineage>
</organism>
<keyword evidence="7" id="KW-1133">Transmembrane helix</keyword>
<keyword evidence="10 12" id="KW-0326">Glycosidase</keyword>
<dbReference type="GO" id="GO:0009311">
    <property type="term" value="P:oligosaccharide metabolic process"/>
    <property type="evidence" value="ECO:0007669"/>
    <property type="project" value="UniProtKB-UniRule"/>
</dbReference>
<dbReference type="GO" id="GO:0005789">
    <property type="term" value="C:endoplasmic reticulum membrane"/>
    <property type="evidence" value="ECO:0007669"/>
    <property type="project" value="UniProtKB-SubCell"/>
</dbReference>
<dbReference type="GO" id="GO:0004573">
    <property type="term" value="F:Glc3Man9GlcNAc2 oligosaccharide glucosidase activity"/>
    <property type="evidence" value="ECO:0007669"/>
    <property type="project" value="UniProtKB-UniRule"/>
</dbReference>
<accession>A0A0F7SFA3</accession>
<comment type="function">
    <text evidence="12">Cleaves the distal alpha 1,2-linked glucose residue from the Glc(3)Man(9)GlcNAc(2) oligosaccharide precursor.</text>
</comment>
<dbReference type="InterPro" id="IPR038518">
    <property type="entry name" value="Glyco_hydro_63N_sf"/>
</dbReference>
<dbReference type="AlphaFoldDB" id="A0A0F7SFA3"/>
<evidence type="ECO:0000256" key="7">
    <source>
        <dbReference type="ARBA" id="ARBA00022989"/>
    </source>
</evidence>
<feature type="chain" id="PRO_5002522236" description="Mannosyl-oligosaccharide glucosidase" evidence="13">
    <location>
        <begin position="21"/>
        <end position="829"/>
    </location>
</feature>
<dbReference type="Gene3D" id="2.70.98.110">
    <property type="entry name" value="Glycosyl hydrolase family 63, N-terminal domain"/>
    <property type="match status" value="1"/>
</dbReference>
<evidence type="ECO:0000256" key="2">
    <source>
        <dbReference type="ARBA" id="ARBA00010833"/>
    </source>
</evidence>
<keyword evidence="13" id="KW-0732">Signal</keyword>
<evidence type="ECO:0000256" key="12">
    <source>
        <dbReference type="RuleBase" id="RU368089"/>
    </source>
</evidence>
<name>A0A0F7SFA3_PHARH</name>
<dbReference type="InterPro" id="IPR031631">
    <property type="entry name" value="Glyco_hydro_63N"/>
</dbReference>
<dbReference type="EC" id="3.2.1.106" evidence="11 12"/>
<evidence type="ECO:0000259" key="14">
    <source>
        <dbReference type="Pfam" id="PF03200"/>
    </source>
</evidence>
<dbReference type="Pfam" id="PF03200">
    <property type="entry name" value="Glyco_hydro_63"/>
    <property type="match status" value="1"/>
</dbReference>
<keyword evidence="8" id="KW-0472">Membrane</keyword>
<comment type="subcellular location">
    <subcellularLocation>
        <location evidence="1 12">Endoplasmic reticulum membrane</location>
        <topology evidence="1 12">Single-pass type II membrane protein</topology>
    </subcellularLocation>
</comment>
<dbReference type="InterPro" id="IPR031335">
    <property type="entry name" value="Glyco_hydro_63_C"/>
</dbReference>
<evidence type="ECO:0000256" key="4">
    <source>
        <dbReference type="ARBA" id="ARBA00022801"/>
    </source>
</evidence>
<evidence type="ECO:0000256" key="9">
    <source>
        <dbReference type="ARBA" id="ARBA00023180"/>
    </source>
</evidence>
<keyword evidence="9" id="KW-0325">Glycoprotein</keyword>
<dbReference type="Pfam" id="PF16923">
    <property type="entry name" value="Glyco_hydro_63N"/>
    <property type="match status" value="1"/>
</dbReference>
<keyword evidence="6" id="KW-0735">Signal-anchor</keyword>